<keyword evidence="4" id="KW-1185">Reference proteome</keyword>
<organism evidence="3 4">
    <name type="scientific">Acidovorax delafieldii 2AN</name>
    <dbReference type="NCBI Taxonomy" id="573060"/>
    <lineage>
        <taxon>Bacteria</taxon>
        <taxon>Pseudomonadati</taxon>
        <taxon>Pseudomonadota</taxon>
        <taxon>Betaproteobacteria</taxon>
        <taxon>Burkholderiales</taxon>
        <taxon>Comamonadaceae</taxon>
        <taxon>Acidovorax</taxon>
    </lineage>
</organism>
<dbReference type="EMBL" id="ACQT01000128">
    <property type="protein sequence ID" value="EER59416.1"/>
    <property type="molecule type" value="Genomic_DNA"/>
</dbReference>
<dbReference type="Pfam" id="PF00545">
    <property type="entry name" value="Ribonuclease"/>
    <property type="match status" value="1"/>
</dbReference>
<dbReference type="InterPro" id="IPR016191">
    <property type="entry name" value="Ribonuclease/ribotoxin"/>
</dbReference>
<dbReference type="GO" id="GO:0004521">
    <property type="term" value="F:RNA endonuclease activity"/>
    <property type="evidence" value="ECO:0007669"/>
    <property type="project" value="InterPro"/>
</dbReference>
<accession>C5T7Y3</accession>
<dbReference type="GO" id="GO:0003723">
    <property type="term" value="F:RNA binding"/>
    <property type="evidence" value="ECO:0007669"/>
    <property type="project" value="InterPro"/>
</dbReference>
<evidence type="ECO:0000313" key="4">
    <source>
        <dbReference type="Proteomes" id="UP000003856"/>
    </source>
</evidence>
<dbReference type="AlphaFoldDB" id="C5T7Y3"/>
<dbReference type="Gene3D" id="3.10.450.30">
    <property type="entry name" value="Microbial ribonucleases"/>
    <property type="match status" value="1"/>
</dbReference>
<protein>
    <submittedName>
        <fullName evidence="3">Guanine-specific ribonuclease N1 and T1</fullName>
    </submittedName>
</protein>
<dbReference type="SUPFAM" id="SSF53933">
    <property type="entry name" value="Microbial ribonucleases"/>
    <property type="match status" value="1"/>
</dbReference>
<evidence type="ECO:0000313" key="3">
    <source>
        <dbReference type="EMBL" id="EER59416.1"/>
    </source>
</evidence>
<keyword evidence="2" id="KW-0378">Hydrolase</keyword>
<reference evidence="3 4" key="1">
    <citation type="submission" date="2009-05" db="EMBL/GenBank/DDBJ databases">
        <title>The draft genome of Acidovorax delafieldii 2AN.</title>
        <authorList>
            <consortium name="US DOE Joint Genome Institute (JGI-PGF)"/>
            <person name="Lucas S."/>
            <person name="Copeland A."/>
            <person name="Lapidus A."/>
            <person name="Glavina del Rio T."/>
            <person name="Tice H."/>
            <person name="Bruce D."/>
            <person name="Goodwin L."/>
            <person name="Pitluck S."/>
            <person name="Larimer F."/>
            <person name="Land M.L."/>
            <person name="Hauser L."/>
            <person name="Shelobolina E.S."/>
            <person name="Picardal F."/>
            <person name="Roden E."/>
            <person name="Emerson D."/>
        </authorList>
    </citation>
    <scope>NUCLEOTIDE SEQUENCE [LARGE SCALE GENOMIC DNA]</scope>
    <source>
        <strain evidence="3 4">2AN</strain>
    </source>
</reference>
<proteinExistence type="predicted"/>
<name>C5T7Y3_ACIDE</name>
<dbReference type="PATRIC" id="fig|573060.9.peg.2035"/>
<gene>
    <name evidence="3" type="ORF">AcdelDRAFT_3013</name>
</gene>
<evidence type="ECO:0000256" key="2">
    <source>
        <dbReference type="ARBA" id="ARBA00022801"/>
    </source>
</evidence>
<sequence length="95" mass="10526">MASIAVAELPPQGRTTYALILSGGPFAHDKDGSVFGNRERILPAHPRGYYREYTVRTPGARDRGARRIVCGGKPRLPDACYYTGDHYASFRKIVD</sequence>
<comment type="caution">
    <text evidence="3">The sequence shown here is derived from an EMBL/GenBank/DDBJ whole genome shotgun (WGS) entry which is preliminary data.</text>
</comment>
<keyword evidence="1" id="KW-0540">Nuclease</keyword>
<dbReference type="Proteomes" id="UP000003856">
    <property type="component" value="Unassembled WGS sequence"/>
</dbReference>
<dbReference type="InterPro" id="IPR000026">
    <property type="entry name" value="N1-like"/>
</dbReference>
<dbReference type="GO" id="GO:0016787">
    <property type="term" value="F:hydrolase activity"/>
    <property type="evidence" value="ECO:0007669"/>
    <property type="project" value="UniProtKB-KW"/>
</dbReference>
<evidence type="ECO:0000256" key="1">
    <source>
        <dbReference type="ARBA" id="ARBA00022722"/>
    </source>
</evidence>